<dbReference type="AlphaFoldDB" id="A0A814BYG8"/>
<reference evidence="2" key="1">
    <citation type="submission" date="2021-02" db="EMBL/GenBank/DDBJ databases">
        <authorList>
            <person name="Nowell W R."/>
        </authorList>
    </citation>
    <scope>NUCLEOTIDE SEQUENCE</scope>
</reference>
<accession>A0A814BYG8</accession>
<dbReference type="Proteomes" id="UP000663860">
    <property type="component" value="Unassembled WGS sequence"/>
</dbReference>
<gene>
    <name evidence="2" type="ORF">IZO911_LOCUS13958</name>
    <name evidence="3" type="ORF">KXQ929_LOCUS22647</name>
</gene>
<protein>
    <submittedName>
        <fullName evidence="2">Uncharacterized protein</fullName>
    </submittedName>
</protein>
<organism evidence="2 4">
    <name type="scientific">Adineta steineri</name>
    <dbReference type="NCBI Taxonomy" id="433720"/>
    <lineage>
        <taxon>Eukaryota</taxon>
        <taxon>Metazoa</taxon>
        <taxon>Spiralia</taxon>
        <taxon>Gnathifera</taxon>
        <taxon>Rotifera</taxon>
        <taxon>Eurotatoria</taxon>
        <taxon>Bdelloidea</taxon>
        <taxon>Adinetida</taxon>
        <taxon>Adinetidae</taxon>
        <taxon>Adineta</taxon>
    </lineage>
</organism>
<dbReference type="EMBL" id="CAJNOE010000114">
    <property type="protein sequence ID" value="CAF0932565.1"/>
    <property type="molecule type" value="Genomic_DNA"/>
</dbReference>
<comment type="similarity">
    <text evidence="1">Belongs to the cornifelin family.</text>
</comment>
<name>A0A814BYG8_9BILA</name>
<evidence type="ECO:0000256" key="1">
    <source>
        <dbReference type="ARBA" id="ARBA00009024"/>
    </source>
</evidence>
<evidence type="ECO:0000313" key="4">
    <source>
        <dbReference type="Proteomes" id="UP000663860"/>
    </source>
</evidence>
<dbReference type="NCBIfam" id="TIGR01571">
    <property type="entry name" value="A_thal_Cys_rich"/>
    <property type="match status" value="1"/>
</dbReference>
<sequence>MAQAWKSGIFDCFQDINTCLLGWCCGCYLHGQNAEKLGEDTKIKACLKYGGLQMCGLCCLIHKPRRERMRTTYGLEEKPSDFLATCCCSGCANCQEAREITARGAPSGGARAPVVSQPSKK</sequence>
<comment type="caution">
    <text evidence="2">The sequence shown here is derived from an EMBL/GenBank/DDBJ whole genome shotgun (WGS) entry which is preliminary data.</text>
</comment>
<dbReference type="Pfam" id="PF04749">
    <property type="entry name" value="PLAC8"/>
    <property type="match status" value="1"/>
</dbReference>
<evidence type="ECO:0000313" key="2">
    <source>
        <dbReference type="EMBL" id="CAF0932565.1"/>
    </source>
</evidence>
<dbReference type="Proteomes" id="UP000663868">
    <property type="component" value="Unassembled WGS sequence"/>
</dbReference>
<dbReference type="PANTHER" id="PTHR15907">
    <property type="entry name" value="DUF614 FAMILY PROTEIN-RELATED"/>
    <property type="match status" value="1"/>
</dbReference>
<proteinExistence type="inferred from homology"/>
<evidence type="ECO:0000313" key="3">
    <source>
        <dbReference type="EMBL" id="CAF3897858.1"/>
    </source>
</evidence>
<dbReference type="EMBL" id="CAJOBB010001745">
    <property type="protein sequence ID" value="CAF3897858.1"/>
    <property type="molecule type" value="Genomic_DNA"/>
</dbReference>
<dbReference type="InterPro" id="IPR006461">
    <property type="entry name" value="PLAC_motif_containing"/>
</dbReference>